<evidence type="ECO:0000256" key="2">
    <source>
        <dbReference type="ARBA" id="ARBA00022475"/>
    </source>
</evidence>
<organism evidence="7 8">
    <name type="scientific">Furfurilactobacillus milii</name>
    <dbReference type="NCBI Taxonomy" id="2888272"/>
    <lineage>
        <taxon>Bacteria</taxon>
        <taxon>Bacillati</taxon>
        <taxon>Bacillota</taxon>
        <taxon>Bacilli</taxon>
        <taxon>Lactobacillales</taxon>
        <taxon>Lactobacillaceae</taxon>
        <taxon>Furfurilactobacillus</taxon>
    </lineage>
</organism>
<keyword evidence="4 6" id="KW-1133">Transmembrane helix</keyword>
<feature type="transmembrane region" description="Helical" evidence="6">
    <location>
        <begin position="154"/>
        <end position="172"/>
    </location>
</feature>
<feature type="transmembrane region" description="Helical" evidence="6">
    <location>
        <begin position="178"/>
        <end position="196"/>
    </location>
</feature>
<dbReference type="Gene3D" id="1.20.1250.20">
    <property type="entry name" value="MFS general substrate transporter like domains"/>
    <property type="match status" value="1"/>
</dbReference>
<accession>A0A6N9I290</accession>
<comment type="caution">
    <text evidence="7">The sequence shown here is derived from an EMBL/GenBank/DDBJ whole genome shotgun (WGS) entry which is preliminary data.</text>
</comment>
<keyword evidence="2" id="KW-1003">Cell membrane</keyword>
<dbReference type="RefSeq" id="WP_161003507.1">
    <property type="nucleotide sequence ID" value="NZ_WEZQ01000009.1"/>
</dbReference>
<dbReference type="PANTHER" id="PTHR23513:SF11">
    <property type="entry name" value="STAPHYLOFERRIN A TRANSPORTER"/>
    <property type="match status" value="1"/>
</dbReference>
<feature type="transmembrane region" description="Helical" evidence="6">
    <location>
        <begin position="378"/>
        <end position="398"/>
    </location>
</feature>
<dbReference type="GO" id="GO:0005886">
    <property type="term" value="C:plasma membrane"/>
    <property type="evidence" value="ECO:0007669"/>
    <property type="project" value="UniProtKB-SubCell"/>
</dbReference>
<evidence type="ECO:0000256" key="1">
    <source>
        <dbReference type="ARBA" id="ARBA00004651"/>
    </source>
</evidence>
<proteinExistence type="predicted"/>
<reference evidence="7 8" key="1">
    <citation type="journal article" date="2019" name="Appl. Environ. Microbiol.">
        <title>Genetic determinants of hydroxycinnamic acid metabolism in heterofermentative lactobacilli.</title>
        <authorList>
            <person name="Gaur G."/>
            <person name="Oh J.H."/>
            <person name="Filannino P."/>
            <person name="Gobbetti M."/>
            <person name="van Pijkeren J.P."/>
            <person name="Ganzle M.G."/>
        </authorList>
    </citation>
    <scope>NUCLEOTIDE SEQUENCE [LARGE SCALE GENOMIC DNA]</scope>
    <source>
        <strain evidence="7 8">C5</strain>
    </source>
</reference>
<dbReference type="InterPro" id="IPR036259">
    <property type="entry name" value="MFS_trans_sf"/>
</dbReference>
<keyword evidence="3 6" id="KW-0812">Transmembrane</keyword>
<dbReference type="OrthoDB" id="9775268at2"/>
<name>A0A6N9I290_9LACO</name>
<feature type="transmembrane region" description="Helical" evidence="6">
    <location>
        <begin position="82"/>
        <end position="101"/>
    </location>
</feature>
<feature type="transmembrane region" description="Helical" evidence="6">
    <location>
        <begin position="315"/>
        <end position="337"/>
    </location>
</feature>
<evidence type="ECO:0000256" key="6">
    <source>
        <dbReference type="SAM" id="Phobius"/>
    </source>
</evidence>
<keyword evidence="5 6" id="KW-0472">Membrane</keyword>
<dbReference type="Proteomes" id="UP000449209">
    <property type="component" value="Unassembled WGS sequence"/>
</dbReference>
<gene>
    <name evidence="7" type="ORF">GB993_06115</name>
</gene>
<feature type="transmembrane region" description="Helical" evidence="6">
    <location>
        <begin position="49"/>
        <end position="70"/>
    </location>
</feature>
<dbReference type="GO" id="GO:0022857">
    <property type="term" value="F:transmembrane transporter activity"/>
    <property type="evidence" value="ECO:0007669"/>
    <property type="project" value="InterPro"/>
</dbReference>
<dbReference type="EMBL" id="WEZQ01000009">
    <property type="protein sequence ID" value="MYV17075.1"/>
    <property type="molecule type" value="Genomic_DNA"/>
</dbReference>
<comment type="subcellular location">
    <subcellularLocation>
        <location evidence="1">Cell membrane</location>
        <topology evidence="1">Multi-pass membrane protein</topology>
    </subcellularLocation>
</comment>
<evidence type="ECO:0000256" key="4">
    <source>
        <dbReference type="ARBA" id="ARBA00022989"/>
    </source>
</evidence>
<dbReference type="InterPro" id="IPR011701">
    <property type="entry name" value="MFS"/>
</dbReference>
<dbReference type="CDD" id="cd06173">
    <property type="entry name" value="MFS_MefA_like"/>
    <property type="match status" value="1"/>
</dbReference>
<sequence length="404" mass="44893">MKSLIQTEPITQTHHFSWPLLTSAVISKLGSILYTFALNWYLIKLTGNASALGTINAVAGVAMVAGNLFSGPVVDQHNRQRLLICSDLLSAVACITVALFINTQRPQIVLLTVMSGILAFVFAFNSPSVKAITPEIIDKDHLPRFNATTNSTSYLIKLVGPALGGLLIGFSFMNLRAFMWLNGWSFVFAAVLDATLRYRFAPIHEKQNFINSLITGFTYLRQTPALLDIIIICAWVNFFYAGLDILLPYLIHHVYQLPAINYSWLLFAQAAGGILCGLWVGKRNREANLQQMFADLVGGSAILGLAGFWPNYWFLLVITFVCEFIMARFNINFFAFVQTHTSREFLGRVFSAVFLTVSCLAPLGSLLFGQIINQIGNFTFLIISLGTIVTSLITHLIFRIKETK</sequence>
<dbReference type="Pfam" id="PF07690">
    <property type="entry name" value="MFS_1"/>
    <property type="match status" value="1"/>
</dbReference>
<evidence type="ECO:0000313" key="8">
    <source>
        <dbReference type="Proteomes" id="UP000449209"/>
    </source>
</evidence>
<evidence type="ECO:0000313" key="7">
    <source>
        <dbReference type="EMBL" id="MYV17075.1"/>
    </source>
</evidence>
<feature type="transmembrane region" description="Helical" evidence="6">
    <location>
        <begin position="262"/>
        <end position="280"/>
    </location>
</feature>
<feature type="transmembrane region" description="Helical" evidence="6">
    <location>
        <begin position="107"/>
        <end position="124"/>
    </location>
</feature>
<feature type="transmembrane region" description="Helical" evidence="6">
    <location>
        <begin position="225"/>
        <end position="250"/>
    </location>
</feature>
<protein>
    <submittedName>
        <fullName evidence="7">MFS transporter</fullName>
    </submittedName>
</protein>
<dbReference type="SUPFAM" id="SSF103473">
    <property type="entry name" value="MFS general substrate transporter"/>
    <property type="match status" value="1"/>
</dbReference>
<dbReference type="PANTHER" id="PTHR23513">
    <property type="entry name" value="INTEGRAL MEMBRANE EFFLUX PROTEIN-RELATED"/>
    <property type="match status" value="1"/>
</dbReference>
<feature type="transmembrane region" description="Helical" evidence="6">
    <location>
        <begin position="292"/>
        <end position="309"/>
    </location>
</feature>
<evidence type="ECO:0000256" key="3">
    <source>
        <dbReference type="ARBA" id="ARBA00022692"/>
    </source>
</evidence>
<evidence type="ECO:0000256" key="5">
    <source>
        <dbReference type="ARBA" id="ARBA00023136"/>
    </source>
</evidence>
<dbReference type="AlphaFoldDB" id="A0A6N9I290"/>
<feature type="transmembrane region" description="Helical" evidence="6">
    <location>
        <begin position="349"/>
        <end position="372"/>
    </location>
</feature>
<feature type="transmembrane region" description="Helical" evidence="6">
    <location>
        <begin position="20"/>
        <end position="43"/>
    </location>
</feature>